<reference evidence="2" key="2">
    <citation type="journal article" date="2015" name="Data Brief">
        <title>Shoot transcriptome of the giant reed, Arundo donax.</title>
        <authorList>
            <person name="Barrero R.A."/>
            <person name="Guerrero F.D."/>
            <person name="Moolhuijzen P."/>
            <person name="Goolsby J.A."/>
            <person name="Tidwell J."/>
            <person name="Bellgard S.E."/>
            <person name="Bellgard M.I."/>
        </authorList>
    </citation>
    <scope>NUCLEOTIDE SEQUENCE</scope>
    <source>
        <tissue evidence="2">Shoot tissue taken approximately 20 cm above the soil surface</tissue>
    </source>
</reference>
<dbReference type="AlphaFoldDB" id="A0A0A9GG17"/>
<feature type="transmembrane region" description="Helical" evidence="1">
    <location>
        <begin position="26"/>
        <end position="49"/>
    </location>
</feature>
<evidence type="ECO:0000256" key="1">
    <source>
        <dbReference type="SAM" id="Phobius"/>
    </source>
</evidence>
<proteinExistence type="predicted"/>
<keyword evidence="1" id="KW-1133">Transmembrane helix</keyword>
<dbReference type="EMBL" id="GBRH01173866">
    <property type="protein sequence ID" value="JAE24030.1"/>
    <property type="molecule type" value="Transcribed_RNA"/>
</dbReference>
<keyword evidence="1" id="KW-0472">Membrane</keyword>
<sequence length="50" mass="5484">MDPLRLKHVPNSLFEELTEAGAGTRFLFWFAALGLALLGTMPNLLLGLVK</sequence>
<evidence type="ECO:0000313" key="2">
    <source>
        <dbReference type="EMBL" id="JAE24030.1"/>
    </source>
</evidence>
<name>A0A0A9GG17_ARUDO</name>
<keyword evidence="1" id="KW-0812">Transmembrane</keyword>
<reference evidence="2" key="1">
    <citation type="submission" date="2014-09" db="EMBL/GenBank/DDBJ databases">
        <authorList>
            <person name="Magalhaes I.L.F."/>
            <person name="Oliveira U."/>
            <person name="Santos F.R."/>
            <person name="Vidigal T.H.D.A."/>
            <person name="Brescovit A.D."/>
            <person name="Santos A.J."/>
        </authorList>
    </citation>
    <scope>NUCLEOTIDE SEQUENCE</scope>
    <source>
        <tissue evidence="2">Shoot tissue taken approximately 20 cm above the soil surface</tissue>
    </source>
</reference>
<organism evidence="2">
    <name type="scientific">Arundo donax</name>
    <name type="common">Giant reed</name>
    <name type="synonym">Donax arundinaceus</name>
    <dbReference type="NCBI Taxonomy" id="35708"/>
    <lineage>
        <taxon>Eukaryota</taxon>
        <taxon>Viridiplantae</taxon>
        <taxon>Streptophyta</taxon>
        <taxon>Embryophyta</taxon>
        <taxon>Tracheophyta</taxon>
        <taxon>Spermatophyta</taxon>
        <taxon>Magnoliopsida</taxon>
        <taxon>Liliopsida</taxon>
        <taxon>Poales</taxon>
        <taxon>Poaceae</taxon>
        <taxon>PACMAD clade</taxon>
        <taxon>Arundinoideae</taxon>
        <taxon>Arundineae</taxon>
        <taxon>Arundo</taxon>
    </lineage>
</organism>
<accession>A0A0A9GG17</accession>
<protein>
    <submittedName>
        <fullName evidence="2">Uncharacterized protein</fullName>
    </submittedName>
</protein>